<keyword evidence="2" id="KW-1185">Reference proteome</keyword>
<protein>
    <submittedName>
        <fullName evidence="1">Uncharacterized protein</fullName>
    </submittedName>
</protein>
<comment type="caution">
    <text evidence="1">The sequence shown here is derived from an EMBL/GenBank/DDBJ whole genome shotgun (WGS) entry which is preliminary data.</text>
</comment>
<evidence type="ECO:0000313" key="1">
    <source>
        <dbReference type="EMBL" id="TRY54650.1"/>
    </source>
</evidence>
<name>A0A553MNA6_9TELE</name>
<dbReference type="OrthoDB" id="8898144at2759"/>
<sequence length="134" mass="15299">MMYGLETVAVRKRQEAEMEVAEMRMLRFSLGVTRMDKIRNEHIRGTAQKDVRQEVERKAKDEIYGCAERGHEVNVCQKRKGSKDAPFVGKDTVGKDISPAIITIELRWGAMMTIFTTSHLASVLRCGRSRRLPC</sequence>
<accession>A0A553MNA6</accession>
<dbReference type="EMBL" id="SRMA01027341">
    <property type="protein sequence ID" value="TRY54650.1"/>
    <property type="molecule type" value="Genomic_DNA"/>
</dbReference>
<dbReference type="AlphaFoldDB" id="A0A553MNA6"/>
<reference evidence="1 2" key="1">
    <citation type="journal article" date="2019" name="Sci. Data">
        <title>Hybrid genome assembly and annotation of Danionella translucida.</title>
        <authorList>
            <person name="Kadobianskyi M."/>
            <person name="Schulze L."/>
            <person name="Schuelke M."/>
            <person name="Judkewitz B."/>
        </authorList>
    </citation>
    <scope>NUCLEOTIDE SEQUENCE [LARGE SCALE GENOMIC DNA]</scope>
    <source>
        <strain evidence="1 2">Bolton</strain>
    </source>
</reference>
<organism evidence="1 2">
    <name type="scientific">Danionella cerebrum</name>
    <dbReference type="NCBI Taxonomy" id="2873325"/>
    <lineage>
        <taxon>Eukaryota</taxon>
        <taxon>Metazoa</taxon>
        <taxon>Chordata</taxon>
        <taxon>Craniata</taxon>
        <taxon>Vertebrata</taxon>
        <taxon>Euteleostomi</taxon>
        <taxon>Actinopterygii</taxon>
        <taxon>Neopterygii</taxon>
        <taxon>Teleostei</taxon>
        <taxon>Ostariophysi</taxon>
        <taxon>Cypriniformes</taxon>
        <taxon>Danionidae</taxon>
        <taxon>Danioninae</taxon>
        <taxon>Danionella</taxon>
    </lineage>
</organism>
<dbReference type="Proteomes" id="UP000316079">
    <property type="component" value="Unassembled WGS sequence"/>
</dbReference>
<evidence type="ECO:0000313" key="2">
    <source>
        <dbReference type="Proteomes" id="UP000316079"/>
    </source>
</evidence>
<gene>
    <name evidence="1" type="ORF">DNTS_031193</name>
</gene>
<proteinExistence type="predicted"/>